<dbReference type="PANTHER" id="PTHR10836:SF112">
    <property type="entry name" value="GLYCERALDEHYDE-3-PHOSPHATE DEHYDROGENASE GAPC1, CYTOSOLIC-RELATED"/>
    <property type="match status" value="1"/>
</dbReference>
<keyword evidence="8" id="KW-1185">Reference proteome</keyword>
<gene>
    <name evidence="7" type="primary">A02p051160.1_BraROA</name>
    <name evidence="7" type="ORF">IGI04_008152</name>
</gene>
<evidence type="ECO:0000256" key="6">
    <source>
        <dbReference type="ARBA" id="ARBA00023152"/>
    </source>
</evidence>
<sequence length="79" mass="9398">MIVSVSSFCLSDRMKKILSAVHWSRVVWSLELLDDIELVALNDPFITTKHMTYMFKYDSVHSQRKYHELKVKDEKTLQH</sequence>
<comment type="similarity">
    <text evidence="2">Belongs to the glyceraldehyde-3-phosphate dehydrogenase family.</text>
</comment>
<keyword evidence="5" id="KW-0520">NAD</keyword>
<evidence type="ECO:0000256" key="1">
    <source>
        <dbReference type="ARBA" id="ARBA00004869"/>
    </source>
</evidence>
<dbReference type="InterPro" id="IPR036291">
    <property type="entry name" value="NAD(P)-bd_dom_sf"/>
</dbReference>
<reference evidence="7 8" key="1">
    <citation type="submission" date="2021-03" db="EMBL/GenBank/DDBJ databases">
        <authorList>
            <person name="King G.J."/>
            <person name="Bancroft I."/>
            <person name="Baten A."/>
            <person name="Bloomfield J."/>
            <person name="Borpatragohain P."/>
            <person name="He Z."/>
            <person name="Irish N."/>
            <person name="Irwin J."/>
            <person name="Liu K."/>
            <person name="Mauleon R.P."/>
            <person name="Moore J."/>
            <person name="Morris R."/>
            <person name="Ostergaard L."/>
            <person name="Wang B."/>
            <person name="Wells R."/>
        </authorList>
    </citation>
    <scope>NUCLEOTIDE SEQUENCE [LARGE SCALE GENOMIC DNA]</scope>
    <source>
        <strain evidence="7">R-o-18</strain>
        <tissue evidence="7">Leaf</tissue>
    </source>
</reference>
<dbReference type="PANTHER" id="PTHR10836">
    <property type="entry name" value="GLYCERALDEHYDE 3-PHOSPHATE DEHYDROGENASE"/>
    <property type="match status" value="1"/>
</dbReference>
<evidence type="ECO:0000313" key="8">
    <source>
        <dbReference type="Proteomes" id="UP000823674"/>
    </source>
</evidence>
<dbReference type="Gene3D" id="3.40.50.720">
    <property type="entry name" value="NAD(P)-binding Rossmann-like Domain"/>
    <property type="match status" value="1"/>
</dbReference>
<evidence type="ECO:0000256" key="5">
    <source>
        <dbReference type="ARBA" id="ARBA00023027"/>
    </source>
</evidence>
<dbReference type="Proteomes" id="UP000823674">
    <property type="component" value="Chromosome A02"/>
</dbReference>
<keyword evidence="4" id="KW-0560">Oxidoreductase</keyword>
<proteinExistence type="inferred from homology"/>
<dbReference type="SUPFAM" id="SSF51735">
    <property type="entry name" value="NAD(P)-binding Rossmann-fold domains"/>
    <property type="match status" value="1"/>
</dbReference>
<evidence type="ECO:0000256" key="3">
    <source>
        <dbReference type="ARBA" id="ARBA00013119"/>
    </source>
</evidence>
<dbReference type="EMBL" id="JADBGQ010000002">
    <property type="protein sequence ID" value="KAG5411833.1"/>
    <property type="molecule type" value="Genomic_DNA"/>
</dbReference>
<dbReference type="EC" id="1.2.1.12" evidence="3"/>
<protein>
    <recommendedName>
        <fullName evidence="3">glyceraldehyde-3-phosphate dehydrogenase (phosphorylating)</fullName>
        <ecNumber evidence="3">1.2.1.12</ecNumber>
    </recommendedName>
</protein>
<accession>A0ABQ7NLS8</accession>
<dbReference type="InterPro" id="IPR020831">
    <property type="entry name" value="GlycerAld/Erythrose_P_DH"/>
</dbReference>
<evidence type="ECO:0000313" key="7">
    <source>
        <dbReference type="EMBL" id="KAG5411833.1"/>
    </source>
</evidence>
<evidence type="ECO:0000256" key="2">
    <source>
        <dbReference type="ARBA" id="ARBA00007406"/>
    </source>
</evidence>
<organism evidence="7 8">
    <name type="scientific">Brassica rapa subsp. trilocularis</name>
    <dbReference type="NCBI Taxonomy" id="1813537"/>
    <lineage>
        <taxon>Eukaryota</taxon>
        <taxon>Viridiplantae</taxon>
        <taxon>Streptophyta</taxon>
        <taxon>Embryophyta</taxon>
        <taxon>Tracheophyta</taxon>
        <taxon>Spermatophyta</taxon>
        <taxon>Magnoliopsida</taxon>
        <taxon>eudicotyledons</taxon>
        <taxon>Gunneridae</taxon>
        <taxon>Pentapetalae</taxon>
        <taxon>rosids</taxon>
        <taxon>malvids</taxon>
        <taxon>Brassicales</taxon>
        <taxon>Brassicaceae</taxon>
        <taxon>Brassiceae</taxon>
        <taxon>Brassica</taxon>
    </lineage>
</organism>
<comment type="pathway">
    <text evidence="1">Carbohydrate degradation; glycolysis; pyruvate from D-glyceraldehyde 3-phosphate: step 1/5.</text>
</comment>
<keyword evidence="6" id="KW-0324">Glycolysis</keyword>
<name>A0ABQ7NLS8_BRACM</name>
<comment type="caution">
    <text evidence="7">The sequence shown here is derived from an EMBL/GenBank/DDBJ whole genome shotgun (WGS) entry which is preliminary data.</text>
</comment>
<evidence type="ECO:0000256" key="4">
    <source>
        <dbReference type="ARBA" id="ARBA00023002"/>
    </source>
</evidence>